<dbReference type="InterPro" id="IPR027417">
    <property type="entry name" value="P-loop_NTPase"/>
</dbReference>
<feature type="region of interest" description="Disordered" evidence="1">
    <location>
        <begin position="737"/>
        <end position="816"/>
    </location>
</feature>
<evidence type="ECO:0000256" key="1">
    <source>
        <dbReference type="SAM" id="MobiDB-lite"/>
    </source>
</evidence>
<accession>A0ABD3GXN2</accession>
<keyword evidence="3" id="KW-1185">Reference proteome</keyword>
<feature type="compositionally biased region" description="Acidic residues" evidence="1">
    <location>
        <begin position="1115"/>
        <end position="1124"/>
    </location>
</feature>
<organism evidence="2 3">
    <name type="scientific">Riccia sorocarpa</name>
    <dbReference type="NCBI Taxonomy" id="122646"/>
    <lineage>
        <taxon>Eukaryota</taxon>
        <taxon>Viridiplantae</taxon>
        <taxon>Streptophyta</taxon>
        <taxon>Embryophyta</taxon>
        <taxon>Marchantiophyta</taxon>
        <taxon>Marchantiopsida</taxon>
        <taxon>Marchantiidae</taxon>
        <taxon>Marchantiales</taxon>
        <taxon>Ricciaceae</taxon>
        <taxon>Riccia</taxon>
    </lineage>
</organism>
<dbReference type="PANTHER" id="PTHR13413:SF0">
    <property type="entry name" value="YLP MOTIF-CONTAINING PROTEIN 1"/>
    <property type="match status" value="1"/>
</dbReference>
<dbReference type="PANTHER" id="PTHR13413">
    <property type="entry name" value="YLP MOTIF CONTAINING PROTEIN NUCLEAR PROTEIN ZAP"/>
    <property type="match status" value="1"/>
</dbReference>
<feature type="compositionally biased region" description="Polar residues" evidence="1">
    <location>
        <begin position="628"/>
        <end position="644"/>
    </location>
</feature>
<evidence type="ECO:0008006" key="4">
    <source>
        <dbReference type="Google" id="ProtNLM"/>
    </source>
</evidence>
<evidence type="ECO:0000313" key="2">
    <source>
        <dbReference type="EMBL" id="KAL3683326.1"/>
    </source>
</evidence>
<dbReference type="InterPro" id="IPR026314">
    <property type="entry name" value="YLP_motif_con_p1"/>
</dbReference>
<feature type="region of interest" description="Disordered" evidence="1">
    <location>
        <begin position="1230"/>
        <end position="1258"/>
    </location>
</feature>
<comment type="caution">
    <text evidence="2">The sequence shown here is derived from an EMBL/GenBank/DDBJ whole genome shotgun (WGS) entry which is preliminary data.</text>
</comment>
<gene>
    <name evidence="2" type="ORF">R1sor_001348</name>
</gene>
<feature type="region of interest" description="Disordered" evidence="1">
    <location>
        <begin position="110"/>
        <end position="223"/>
    </location>
</feature>
<feature type="compositionally biased region" description="Polar residues" evidence="1">
    <location>
        <begin position="205"/>
        <end position="215"/>
    </location>
</feature>
<feature type="region of interest" description="Disordered" evidence="1">
    <location>
        <begin position="1115"/>
        <end position="1190"/>
    </location>
</feature>
<feature type="compositionally biased region" description="Pro residues" evidence="1">
    <location>
        <begin position="775"/>
        <end position="810"/>
    </location>
</feature>
<dbReference type="SUPFAM" id="SSF52540">
    <property type="entry name" value="P-loop containing nucleoside triphosphate hydrolases"/>
    <property type="match status" value="1"/>
</dbReference>
<feature type="compositionally biased region" description="Basic and acidic residues" evidence="1">
    <location>
        <begin position="430"/>
        <end position="448"/>
    </location>
</feature>
<reference evidence="2 3" key="1">
    <citation type="submission" date="2024-09" db="EMBL/GenBank/DDBJ databases">
        <title>Chromosome-scale assembly of Riccia sorocarpa.</title>
        <authorList>
            <person name="Paukszto L."/>
        </authorList>
    </citation>
    <scope>NUCLEOTIDE SEQUENCE [LARGE SCALE GENOMIC DNA]</scope>
    <source>
        <strain evidence="2">LP-2024</strain>
        <tissue evidence="2">Aerial parts of the thallus</tissue>
    </source>
</reference>
<dbReference type="EMBL" id="JBJQOH010000006">
    <property type="protein sequence ID" value="KAL3683326.1"/>
    <property type="molecule type" value="Genomic_DNA"/>
</dbReference>
<sequence>MAAFRAMGSGQGPFCPVCGYPHFPFCAGNQLLPPNPPTHVSFQGHLPQRPELRPPVHSPFPSSHPGAFIPTAPHPSSFTGQPVLNRGNPLSNLEPQTPPVKVLLSHQLQQNGKSAGFQDSAARDHGLQQSFHSQVQCSDSFHPSVPLSGMKSGSQSSQFPRTLAPSNLHSNVTRSPARGWFQGEGRDSGNVPTMPEWFDQKRRATTTSTAPNTQDNRGELGPPVSTFSSSTFKAELPVQRMVSPARVERDRQIGFMDGHMLDKQPCETRVREDLQGMTGDRSSVPQQGLHLRSDVIGHGGAQGVGRQDFGVKALQMKGGLQATFERLEGLKGGVGDGERRQWVPPSSEITSCSFGEQVNASRSVGHPRNSIMVDTAVGREEQLLREQHGLLDDSPEGNLIFRHRPFLGRPAEQQNDFGFVRGGPQITGDLRHGVGVGDKHYSGDKVSDGEQNLFYGNQNPPDDGRRSSEQNGQEEHTPPQDELDELYYLKHFPQHHDGQDTVQPVNPGNQFSDGRPFQSFTPSVQQAAMQGSFQETPVNSQPWPGDKRNTGTQHPDQLTHRVPPSHLQCQGSRPSQPHFQSQERTRHQNLEAQQDYFQQSFHMQSRPLPLPLASTVRELPHGPPVDFQTPNNRYQQGHGLQQSPGPGHSQLPPHQFSGNTHPNNIQQPGQSTHVQSQHHLGDSQRQPQHPLSGSINTEPVLQNQGSTVHHVQQIGPSPVSSFHLNAQGMHQQYGITSVPQQQASIPDGGSEKPQVSVGLGRVPHPPQLDSVGPLYYPPLPPPASAPPPPPPPPHSPPPSHSPPPAPPPVGSPVKEPVTFNLAGTASAVPPSIGVKQPDYEDHHLGFHYRPPHSSLHQPVPSVTSPGSGFSNLGTPYMQSAYGQQFGAQQFVSQVKEQPKFVNAVSIFRKPGRLSRPERLVVILRGLPGSGKSYLAKALRDVELMNGGTAPRIHSIDDYFMSEVEKEEEDSTPSSGPTMRGKKRVLKKVMEYCYEPGMEETYRASMLKAFRKTLEEGMFSFVIVDDRNVLVADFAQFWAIAKRSGYEVYLLEAPYKDPAGCVARNVHNFTPEQIQRMAQHWEVAPPFYLQLDISSLFRGDELNAQDITEVEMDADDMEREADEQDENFKLSRDPSPPSADIGEETPKKGDRWQTIGKEAKENHPKPVKRRKVKVESDSESSSDGEGVQNNALSGLMMAYGKKDKRVQWADQKGSNTGSKGFSIGSVADKEGTLLIGPGPGYNSASNPIGEDEERPHVENDVKHTTKFLQQYRAEQETFKAVFARRRHRVGGFDDDENGE</sequence>
<feature type="region of interest" description="Disordered" evidence="1">
    <location>
        <begin position="614"/>
        <end position="699"/>
    </location>
</feature>
<feature type="compositionally biased region" description="Polar residues" evidence="1">
    <location>
        <begin position="656"/>
        <end position="699"/>
    </location>
</feature>
<proteinExistence type="predicted"/>
<dbReference type="Proteomes" id="UP001633002">
    <property type="component" value="Unassembled WGS sequence"/>
</dbReference>
<dbReference type="FunFam" id="3.40.50.300:FF:000978">
    <property type="entry name" value="YLP motif-containing protein 1 isoform X3"/>
    <property type="match status" value="1"/>
</dbReference>
<feature type="compositionally biased region" description="Polar residues" evidence="1">
    <location>
        <begin position="127"/>
        <end position="141"/>
    </location>
</feature>
<dbReference type="Gene3D" id="3.40.50.300">
    <property type="entry name" value="P-loop containing nucleotide triphosphate hydrolases"/>
    <property type="match status" value="1"/>
</dbReference>
<name>A0ABD3GXN2_9MARC</name>
<feature type="region of interest" description="Disordered" evidence="1">
    <location>
        <begin position="430"/>
        <end position="479"/>
    </location>
</feature>
<feature type="compositionally biased region" description="Polar residues" evidence="1">
    <location>
        <begin position="567"/>
        <end position="580"/>
    </location>
</feature>
<feature type="region of interest" description="Disordered" evidence="1">
    <location>
        <begin position="704"/>
        <end position="723"/>
    </location>
</feature>
<feature type="compositionally biased region" description="Basic and acidic residues" evidence="1">
    <location>
        <begin position="1143"/>
        <end position="1163"/>
    </location>
</feature>
<feature type="compositionally biased region" description="Basic and acidic residues" evidence="1">
    <location>
        <begin position="462"/>
        <end position="479"/>
    </location>
</feature>
<protein>
    <recommendedName>
        <fullName evidence="4">YLP motif-containing protein 1</fullName>
    </recommendedName>
</protein>
<evidence type="ECO:0000313" key="3">
    <source>
        <dbReference type="Proteomes" id="UP001633002"/>
    </source>
</evidence>
<feature type="region of interest" description="Disordered" evidence="1">
    <location>
        <begin position="495"/>
        <end position="586"/>
    </location>
</feature>
<feature type="compositionally biased region" description="Polar residues" evidence="1">
    <location>
        <begin position="500"/>
        <end position="542"/>
    </location>
</feature>
<feature type="compositionally biased region" description="Polar residues" evidence="1">
    <location>
        <begin position="151"/>
        <end position="174"/>
    </location>
</feature>